<accession>A0A210QE27</accession>
<keyword evidence="4" id="KW-0508">mRNA splicing</keyword>
<reference evidence="8 9" key="1">
    <citation type="journal article" date="2017" name="Nat. Ecol. Evol.">
        <title>Scallop genome provides insights into evolution of bilaterian karyotype and development.</title>
        <authorList>
            <person name="Wang S."/>
            <person name="Zhang J."/>
            <person name="Jiao W."/>
            <person name="Li J."/>
            <person name="Xun X."/>
            <person name="Sun Y."/>
            <person name="Guo X."/>
            <person name="Huan P."/>
            <person name="Dong B."/>
            <person name="Zhang L."/>
            <person name="Hu X."/>
            <person name="Sun X."/>
            <person name="Wang J."/>
            <person name="Zhao C."/>
            <person name="Wang Y."/>
            <person name="Wang D."/>
            <person name="Huang X."/>
            <person name="Wang R."/>
            <person name="Lv J."/>
            <person name="Li Y."/>
            <person name="Zhang Z."/>
            <person name="Liu B."/>
            <person name="Lu W."/>
            <person name="Hui Y."/>
            <person name="Liang J."/>
            <person name="Zhou Z."/>
            <person name="Hou R."/>
            <person name="Li X."/>
            <person name="Liu Y."/>
            <person name="Li H."/>
            <person name="Ning X."/>
            <person name="Lin Y."/>
            <person name="Zhao L."/>
            <person name="Xing Q."/>
            <person name="Dou J."/>
            <person name="Li Y."/>
            <person name="Mao J."/>
            <person name="Guo H."/>
            <person name="Dou H."/>
            <person name="Li T."/>
            <person name="Mu C."/>
            <person name="Jiang W."/>
            <person name="Fu Q."/>
            <person name="Fu X."/>
            <person name="Miao Y."/>
            <person name="Liu J."/>
            <person name="Yu Q."/>
            <person name="Li R."/>
            <person name="Liao H."/>
            <person name="Li X."/>
            <person name="Kong Y."/>
            <person name="Jiang Z."/>
            <person name="Chourrout D."/>
            <person name="Li R."/>
            <person name="Bao Z."/>
        </authorList>
    </citation>
    <scope>NUCLEOTIDE SEQUENCE [LARGE SCALE GENOMIC DNA]</scope>
    <source>
        <strain evidence="8 9">PY_sf001</strain>
    </source>
</reference>
<evidence type="ECO:0000256" key="1">
    <source>
        <dbReference type="ARBA" id="ARBA00004123"/>
    </source>
</evidence>
<feature type="region of interest" description="Disordered" evidence="7">
    <location>
        <begin position="457"/>
        <end position="478"/>
    </location>
</feature>
<evidence type="ECO:0000256" key="4">
    <source>
        <dbReference type="ARBA" id="ARBA00023187"/>
    </source>
</evidence>
<dbReference type="STRING" id="6573.A0A210QE27"/>
<keyword evidence="6" id="KW-0175">Coiled coil</keyword>
<dbReference type="EMBL" id="NEDP02004053">
    <property type="protein sequence ID" value="OWF47017.1"/>
    <property type="molecule type" value="Genomic_DNA"/>
</dbReference>
<comment type="caution">
    <text evidence="8">The sequence shown here is derived from an EMBL/GenBank/DDBJ whole genome shotgun (WGS) entry which is preliminary data.</text>
</comment>
<dbReference type="PANTHER" id="PTHR15217">
    <property type="entry name" value="WILMS' TUMOR 1-ASSOCIATING PROTEIN"/>
    <property type="match status" value="1"/>
</dbReference>
<comment type="subcellular location">
    <subcellularLocation>
        <location evidence="1">Nucleus</location>
    </subcellularLocation>
</comment>
<keyword evidence="5" id="KW-0539">Nucleus</keyword>
<keyword evidence="3" id="KW-0507">mRNA processing</keyword>
<keyword evidence="9" id="KW-1185">Reference proteome</keyword>
<evidence type="ECO:0000256" key="6">
    <source>
        <dbReference type="SAM" id="Coils"/>
    </source>
</evidence>
<evidence type="ECO:0000313" key="9">
    <source>
        <dbReference type="Proteomes" id="UP000242188"/>
    </source>
</evidence>
<dbReference type="Pfam" id="PF17098">
    <property type="entry name" value="Wtap"/>
    <property type="match status" value="1"/>
</dbReference>
<protein>
    <submittedName>
        <fullName evidence="8">Pre-mRNA-splicing regulator WTAP</fullName>
    </submittedName>
</protein>
<organism evidence="8 9">
    <name type="scientific">Mizuhopecten yessoensis</name>
    <name type="common">Japanese scallop</name>
    <name type="synonym">Patinopecten yessoensis</name>
    <dbReference type="NCBI Taxonomy" id="6573"/>
    <lineage>
        <taxon>Eukaryota</taxon>
        <taxon>Metazoa</taxon>
        <taxon>Spiralia</taxon>
        <taxon>Lophotrochozoa</taxon>
        <taxon>Mollusca</taxon>
        <taxon>Bivalvia</taxon>
        <taxon>Autobranchia</taxon>
        <taxon>Pteriomorphia</taxon>
        <taxon>Pectinida</taxon>
        <taxon>Pectinoidea</taxon>
        <taxon>Pectinidae</taxon>
        <taxon>Mizuhopecten</taxon>
    </lineage>
</organism>
<dbReference type="GO" id="GO:0016556">
    <property type="term" value="P:mRNA modification"/>
    <property type="evidence" value="ECO:0007669"/>
    <property type="project" value="InterPro"/>
</dbReference>
<name>A0A210QE27_MIZYE</name>
<evidence type="ECO:0000256" key="2">
    <source>
        <dbReference type="ARBA" id="ARBA00010313"/>
    </source>
</evidence>
<evidence type="ECO:0000256" key="5">
    <source>
        <dbReference type="ARBA" id="ARBA00023242"/>
    </source>
</evidence>
<proteinExistence type="inferred from homology"/>
<dbReference type="GO" id="GO:0005634">
    <property type="term" value="C:nucleus"/>
    <property type="evidence" value="ECO:0007669"/>
    <property type="project" value="UniProtKB-SubCell"/>
</dbReference>
<gene>
    <name evidence="8" type="ORF">KP79_PYT07770</name>
</gene>
<dbReference type="InterPro" id="IPR033757">
    <property type="entry name" value="WTAP"/>
</dbReference>
<feature type="coiled-coil region" evidence="6">
    <location>
        <begin position="269"/>
        <end position="303"/>
    </location>
</feature>
<feature type="coiled-coil region" evidence="6">
    <location>
        <begin position="134"/>
        <end position="202"/>
    </location>
</feature>
<feature type="compositionally biased region" description="Polar residues" evidence="7">
    <location>
        <begin position="326"/>
        <end position="358"/>
    </location>
</feature>
<dbReference type="GO" id="GO:0000381">
    <property type="term" value="P:regulation of alternative mRNA splicing, via spliceosome"/>
    <property type="evidence" value="ECO:0007669"/>
    <property type="project" value="InterPro"/>
</dbReference>
<dbReference type="AlphaFoldDB" id="A0A210QE27"/>
<evidence type="ECO:0000256" key="7">
    <source>
        <dbReference type="SAM" id="MobiDB-lite"/>
    </source>
</evidence>
<dbReference type="PANTHER" id="PTHR15217:SF0">
    <property type="entry name" value="PRE-MRNA-SPLICING REGULATOR WTAP"/>
    <property type="match status" value="1"/>
</dbReference>
<dbReference type="Proteomes" id="UP000242188">
    <property type="component" value="Unassembled WGS sequence"/>
</dbReference>
<feature type="region of interest" description="Disordered" evidence="7">
    <location>
        <begin position="326"/>
        <end position="361"/>
    </location>
</feature>
<sequence>MKLQRAVLQTDVSIAFRKANQVHRTTGPQAREVVPIGIVFYGDCRGRDPVNVIIMTDSPPSPKRVKIETVDLNELTREELINKVKEQEKYVRYLEERQTRSRKGDDGDVIELEEKMKQQLRDNMRRESTLVHRLATKEQELQDYINQIAEMKQAQTQNSAQLRSMLLDPAVNLVFQRMTKEMDESQEKLKQTQNELSAWKFTPDSQTGKRLMAKCRMLLQENEELGKVINSGKTAQLEGEIALQKSLVQEMTTNQSELDDLLGDLDEDVEGMQSMIYVLQQQLKDAKEQLGLVQEENAQLRLTQNTTPVATTIVPPTDVKPIVKQEASSFPNSPITDTVPQNTWTTHSDSKYEPSQQSHDCHMDNVKEQLETPDGNGNGEIQAMDTDQITSSDSYNVHSLYTTSTEHNHNTDQNDLVEQYRTTKTDAQLLESTDDLSQDAWSPRKPALDQLEEDSALRKSHEELSCSPDTTSLDKLGERELSSGDFLHIQNGVSRTCTSDSEIEQA</sequence>
<dbReference type="OrthoDB" id="3366661at2759"/>
<dbReference type="GO" id="GO:0006397">
    <property type="term" value="P:mRNA processing"/>
    <property type="evidence" value="ECO:0007669"/>
    <property type="project" value="UniProtKB-KW"/>
</dbReference>
<evidence type="ECO:0000313" key="8">
    <source>
        <dbReference type="EMBL" id="OWF47017.1"/>
    </source>
</evidence>
<dbReference type="GO" id="GO:0008380">
    <property type="term" value="P:RNA splicing"/>
    <property type="evidence" value="ECO:0007669"/>
    <property type="project" value="UniProtKB-KW"/>
</dbReference>
<comment type="similarity">
    <text evidence="2">Belongs to the fl(2)d family.</text>
</comment>
<evidence type="ECO:0000256" key="3">
    <source>
        <dbReference type="ARBA" id="ARBA00022664"/>
    </source>
</evidence>